<evidence type="ECO:0000313" key="2">
    <source>
        <dbReference type="Proteomes" id="UP000663868"/>
    </source>
</evidence>
<dbReference type="EMBL" id="CAJOBB010022992">
    <property type="protein sequence ID" value="CAF4389498.1"/>
    <property type="molecule type" value="Genomic_DNA"/>
</dbReference>
<name>A0A820NL77_9BILA</name>
<protein>
    <submittedName>
        <fullName evidence="1">Uncharacterized protein</fullName>
    </submittedName>
</protein>
<dbReference type="AlphaFoldDB" id="A0A820NL77"/>
<feature type="non-terminal residue" evidence="1">
    <location>
        <position position="1"/>
    </location>
</feature>
<sequence>LTPTTIFIPAYTRTEIIAILQSILTQQQDILPSSISQLQIIIELALQIFYAVTNDLVELKDMSTMCIKDYLRINAKKQANDDGMNNDYRMLYQKEFFMQGQKNIEDRFFGKDIS</sequence>
<comment type="caution">
    <text evidence="1">The sequence shown here is derived from an EMBL/GenBank/DDBJ whole genome shotgun (WGS) entry which is preliminary data.</text>
</comment>
<reference evidence="1" key="1">
    <citation type="submission" date="2021-02" db="EMBL/GenBank/DDBJ databases">
        <authorList>
            <person name="Nowell W R."/>
        </authorList>
    </citation>
    <scope>NUCLEOTIDE SEQUENCE</scope>
</reference>
<accession>A0A820NL77</accession>
<organism evidence="1 2">
    <name type="scientific">Adineta steineri</name>
    <dbReference type="NCBI Taxonomy" id="433720"/>
    <lineage>
        <taxon>Eukaryota</taxon>
        <taxon>Metazoa</taxon>
        <taxon>Spiralia</taxon>
        <taxon>Gnathifera</taxon>
        <taxon>Rotifera</taxon>
        <taxon>Eurotatoria</taxon>
        <taxon>Bdelloidea</taxon>
        <taxon>Adinetida</taxon>
        <taxon>Adinetidae</taxon>
        <taxon>Adineta</taxon>
    </lineage>
</organism>
<evidence type="ECO:0000313" key="1">
    <source>
        <dbReference type="EMBL" id="CAF4389498.1"/>
    </source>
</evidence>
<gene>
    <name evidence="1" type="ORF">KXQ929_LOCUS50375</name>
</gene>
<proteinExistence type="predicted"/>
<dbReference type="Proteomes" id="UP000663868">
    <property type="component" value="Unassembled WGS sequence"/>
</dbReference>